<evidence type="ECO:0000313" key="2">
    <source>
        <dbReference type="Proteomes" id="UP000324222"/>
    </source>
</evidence>
<protein>
    <submittedName>
        <fullName evidence="1">Uncharacterized protein</fullName>
    </submittedName>
</protein>
<dbReference type="AlphaFoldDB" id="A0A5B7FXN6"/>
<dbReference type="Proteomes" id="UP000324222">
    <property type="component" value="Unassembled WGS sequence"/>
</dbReference>
<evidence type="ECO:0000313" key="1">
    <source>
        <dbReference type="EMBL" id="MPC49074.1"/>
    </source>
</evidence>
<proteinExistence type="predicted"/>
<gene>
    <name evidence="1" type="ORF">E2C01_042865</name>
</gene>
<sequence length="118" mass="13109">MTTAARLADGGYERSKYECYSLRLHGDFKLSSDCKTPPKKCCGSCPNARCDGDLDSHACQRTNRTQILNSSVPTTISSLSIRSAQDHRKTNLKCRKKKNNKLDDANEVMPLVEKAVQS</sequence>
<comment type="caution">
    <text evidence="1">The sequence shown here is derived from an EMBL/GenBank/DDBJ whole genome shotgun (WGS) entry which is preliminary data.</text>
</comment>
<reference evidence="1 2" key="1">
    <citation type="submission" date="2019-05" db="EMBL/GenBank/DDBJ databases">
        <title>Another draft genome of Portunus trituberculatus and its Hox gene families provides insights of decapod evolution.</title>
        <authorList>
            <person name="Jeong J.-H."/>
            <person name="Song I."/>
            <person name="Kim S."/>
            <person name="Choi T."/>
            <person name="Kim D."/>
            <person name="Ryu S."/>
            <person name="Kim W."/>
        </authorList>
    </citation>
    <scope>NUCLEOTIDE SEQUENCE [LARGE SCALE GENOMIC DNA]</scope>
    <source>
        <tissue evidence="1">Muscle</tissue>
    </source>
</reference>
<organism evidence="1 2">
    <name type="scientific">Portunus trituberculatus</name>
    <name type="common">Swimming crab</name>
    <name type="synonym">Neptunus trituberculatus</name>
    <dbReference type="NCBI Taxonomy" id="210409"/>
    <lineage>
        <taxon>Eukaryota</taxon>
        <taxon>Metazoa</taxon>
        <taxon>Ecdysozoa</taxon>
        <taxon>Arthropoda</taxon>
        <taxon>Crustacea</taxon>
        <taxon>Multicrustacea</taxon>
        <taxon>Malacostraca</taxon>
        <taxon>Eumalacostraca</taxon>
        <taxon>Eucarida</taxon>
        <taxon>Decapoda</taxon>
        <taxon>Pleocyemata</taxon>
        <taxon>Brachyura</taxon>
        <taxon>Eubrachyura</taxon>
        <taxon>Portunoidea</taxon>
        <taxon>Portunidae</taxon>
        <taxon>Portuninae</taxon>
        <taxon>Portunus</taxon>
    </lineage>
</organism>
<accession>A0A5B7FXN6</accession>
<name>A0A5B7FXN6_PORTR</name>
<dbReference type="EMBL" id="VSRR010008652">
    <property type="protein sequence ID" value="MPC49074.1"/>
    <property type="molecule type" value="Genomic_DNA"/>
</dbReference>
<keyword evidence="2" id="KW-1185">Reference proteome</keyword>